<evidence type="ECO:0000313" key="2">
    <source>
        <dbReference type="EMBL" id="KAK5583534.1"/>
    </source>
</evidence>
<dbReference type="AlphaFoldDB" id="A0AAN7YSR7"/>
<accession>A0AAN7YSR7</accession>
<keyword evidence="1" id="KW-0732">Signal</keyword>
<dbReference type="PANTHER" id="PTHR33459">
    <property type="entry name" value="DD-GDCA PROTEIN"/>
    <property type="match status" value="1"/>
</dbReference>
<name>A0AAN7YSR7_9MYCE</name>
<organism evidence="2 3">
    <name type="scientific">Dictyostelium firmibasis</name>
    <dbReference type="NCBI Taxonomy" id="79012"/>
    <lineage>
        <taxon>Eukaryota</taxon>
        <taxon>Amoebozoa</taxon>
        <taxon>Evosea</taxon>
        <taxon>Eumycetozoa</taxon>
        <taxon>Dictyostelia</taxon>
        <taxon>Dictyosteliales</taxon>
        <taxon>Dictyosteliaceae</taxon>
        <taxon>Dictyostelium</taxon>
    </lineage>
</organism>
<evidence type="ECO:0000313" key="3">
    <source>
        <dbReference type="Proteomes" id="UP001344447"/>
    </source>
</evidence>
<feature type="chain" id="PRO_5042862973" description="Dickkopf N-terminal cysteine-rich domain-containing protein" evidence="1">
    <location>
        <begin position="20"/>
        <end position="347"/>
    </location>
</feature>
<evidence type="ECO:0000256" key="1">
    <source>
        <dbReference type="SAM" id="SignalP"/>
    </source>
</evidence>
<dbReference type="Proteomes" id="UP001344447">
    <property type="component" value="Unassembled WGS sequence"/>
</dbReference>
<protein>
    <recommendedName>
        <fullName evidence="4">Dickkopf N-terminal cysteine-rich domain-containing protein</fullName>
    </recommendedName>
</protein>
<dbReference type="EMBL" id="JAVFKY010000001">
    <property type="protein sequence ID" value="KAK5583534.1"/>
    <property type="molecule type" value="Genomic_DNA"/>
</dbReference>
<reference evidence="2 3" key="1">
    <citation type="submission" date="2023-11" db="EMBL/GenBank/DDBJ databases">
        <title>Dfirmibasis_genome.</title>
        <authorList>
            <person name="Edelbroek B."/>
            <person name="Kjellin J."/>
            <person name="Jerlstrom-Hultqvist J."/>
            <person name="Soderbom F."/>
        </authorList>
    </citation>
    <scope>NUCLEOTIDE SEQUENCE [LARGE SCALE GENOMIC DNA]</scope>
    <source>
        <strain evidence="2 3">TNS-C-14</strain>
    </source>
</reference>
<dbReference type="InterPro" id="IPR052326">
    <property type="entry name" value="Diff-Dev_Assoc_Protein"/>
</dbReference>
<feature type="signal peptide" evidence="1">
    <location>
        <begin position="1"/>
        <end position="19"/>
    </location>
</feature>
<keyword evidence="3" id="KW-1185">Reference proteome</keyword>
<evidence type="ECO:0008006" key="4">
    <source>
        <dbReference type="Google" id="ProtNLM"/>
    </source>
</evidence>
<dbReference type="PANTHER" id="PTHR33459:SF10">
    <property type="entry name" value="DICKKOPF N-TERMINAL CYSTEINE-RICH DOMAIN-CONTAINING PROTEIN-RELATED"/>
    <property type="match status" value="1"/>
</dbReference>
<sequence length="347" mass="38369">MKLLYLLISIIFILKSVKGDCIKCFNEGEKCTYVDSDGDTKFGGCNGGFICVPLTNSTLSENYVCRPYAKLNEECFKNSDEGSGMCELGLLCQSGKCVNARFSIIGEGCEQVSDCYSNYAQCTNKICTNPTNECRNEYDCEFSQYCNDKVCTPRVERGKNCTLDDDMCSQPLVCQKFYPKEEKIGTCQTLTQNGIGGACKDDGFCNSQDGLYCNDNICQKYVEPIQKGNCTIDPSVCDQYHSCDCQGNCYSGFTPLTIKDNLTPLYDCLLENQCYIGGNLFSSSSCASKHCGPEVCNYLKASYSVNDKSICSSFSNVVDQYCSINSSSKIVYSLFTLLLILIISLLF</sequence>
<comment type="caution">
    <text evidence="2">The sequence shown here is derived from an EMBL/GenBank/DDBJ whole genome shotgun (WGS) entry which is preliminary data.</text>
</comment>
<gene>
    <name evidence="2" type="ORF">RB653_005131</name>
</gene>
<proteinExistence type="predicted"/>